<evidence type="ECO:0008006" key="2">
    <source>
        <dbReference type="Google" id="ProtNLM"/>
    </source>
</evidence>
<dbReference type="Pfam" id="PF06945">
    <property type="entry name" value="DUF1289"/>
    <property type="match status" value="1"/>
</dbReference>
<dbReference type="PANTHER" id="PTHR35175:SF2">
    <property type="entry name" value="DUF1289 DOMAIN-CONTAINING PROTEIN"/>
    <property type="match status" value="1"/>
</dbReference>
<dbReference type="InterPro" id="IPR010710">
    <property type="entry name" value="DUF1289"/>
</dbReference>
<gene>
    <name evidence="1" type="ORF">GALL_112400</name>
</gene>
<accession>A0A1J5SDT6</accession>
<reference evidence="1" key="1">
    <citation type="submission" date="2016-10" db="EMBL/GenBank/DDBJ databases">
        <title>Sequence of Gallionella enrichment culture.</title>
        <authorList>
            <person name="Poehlein A."/>
            <person name="Muehling M."/>
            <person name="Daniel R."/>
        </authorList>
    </citation>
    <scope>NUCLEOTIDE SEQUENCE</scope>
</reference>
<evidence type="ECO:0000313" key="1">
    <source>
        <dbReference type="EMBL" id="OIR06633.1"/>
    </source>
</evidence>
<proteinExistence type="predicted"/>
<comment type="caution">
    <text evidence="1">The sequence shown here is derived from an EMBL/GenBank/DDBJ whole genome shotgun (WGS) entry which is preliminary data.</text>
</comment>
<dbReference type="PANTHER" id="PTHR35175">
    <property type="entry name" value="DUF1289 DOMAIN-CONTAINING PROTEIN"/>
    <property type="match status" value="1"/>
</dbReference>
<dbReference type="EMBL" id="MLJW01000042">
    <property type="protein sequence ID" value="OIR06633.1"/>
    <property type="molecule type" value="Genomic_DNA"/>
</dbReference>
<organism evidence="1">
    <name type="scientific">mine drainage metagenome</name>
    <dbReference type="NCBI Taxonomy" id="410659"/>
    <lineage>
        <taxon>unclassified sequences</taxon>
        <taxon>metagenomes</taxon>
        <taxon>ecological metagenomes</taxon>
    </lineage>
</organism>
<sequence>MSEYTQVRVESPCIGICAIDESNGFCLGCYRTVDEIKAWFDMSQDEKKDLLTQLDERQLSQTNFDA</sequence>
<name>A0A1J5SDT6_9ZZZZ</name>
<dbReference type="AlphaFoldDB" id="A0A1J5SDT6"/>
<protein>
    <recommendedName>
        <fullName evidence="2">Fe-S protein</fullName>
    </recommendedName>
</protein>